<dbReference type="VEuPathDB" id="TriTrypDB:BSAL_91485"/>
<reference evidence="2" key="1">
    <citation type="submission" date="2015-09" db="EMBL/GenBank/DDBJ databases">
        <authorList>
            <consortium name="Pathogen Informatics"/>
        </authorList>
    </citation>
    <scope>NUCLEOTIDE SEQUENCE [LARGE SCALE GENOMIC DNA]</scope>
    <source>
        <strain evidence="2">Lake Konstanz</strain>
    </source>
</reference>
<name>A0A0S4J787_BODSA</name>
<sequence length="147" mass="16971">MNDIYAKRYSRTVMFQQLQRMHGTLWAATQVTKEPLNYKFVEEEFMRVNGKRAMPLLIGAAADQNLHHSHWNHLADNWAWTESSRAYAVRNQTQFTQHVAAMGRMAETIQQARSSTTCQLMVTEHLARIDGISAFEEEANLDGKKEE</sequence>
<accession>A0A0S4J787</accession>
<evidence type="ECO:0000313" key="1">
    <source>
        <dbReference type="EMBL" id="CUG86051.1"/>
    </source>
</evidence>
<organism evidence="1 2">
    <name type="scientific">Bodo saltans</name>
    <name type="common">Flagellated protozoan</name>
    <dbReference type="NCBI Taxonomy" id="75058"/>
    <lineage>
        <taxon>Eukaryota</taxon>
        <taxon>Discoba</taxon>
        <taxon>Euglenozoa</taxon>
        <taxon>Kinetoplastea</taxon>
        <taxon>Metakinetoplastina</taxon>
        <taxon>Eubodonida</taxon>
        <taxon>Bodonidae</taxon>
        <taxon>Bodo</taxon>
    </lineage>
</organism>
<dbReference type="OrthoDB" id="269505at2759"/>
<keyword evidence="2" id="KW-1185">Reference proteome</keyword>
<dbReference type="AlphaFoldDB" id="A0A0S4J787"/>
<evidence type="ECO:0000313" key="2">
    <source>
        <dbReference type="Proteomes" id="UP000051952"/>
    </source>
</evidence>
<gene>
    <name evidence="1" type="ORF">BSAL_91485</name>
</gene>
<proteinExistence type="predicted"/>
<dbReference type="OMA" id="MNDIYAK"/>
<dbReference type="EMBL" id="CYKH01001233">
    <property type="protein sequence ID" value="CUG86051.1"/>
    <property type="molecule type" value="Genomic_DNA"/>
</dbReference>
<dbReference type="InterPro" id="IPR059194">
    <property type="entry name" value="mL96-like"/>
</dbReference>
<dbReference type="Proteomes" id="UP000051952">
    <property type="component" value="Unassembled WGS sequence"/>
</dbReference>
<protein>
    <submittedName>
        <fullName evidence="1">Uncharacterized protein</fullName>
    </submittedName>
</protein>
<dbReference type="CDD" id="cd23711">
    <property type="entry name" value="mL96"/>
    <property type="match status" value="1"/>
</dbReference>